<feature type="binding site" evidence="3">
    <location>
        <begin position="92"/>
        <end position="99"/>
    </location>
    <ligand>
        <name>ATP</name>
        <dbReference type="ChEBI" id="CHEBI:30616"/>
    </ligand>
</feature>
<reference evidence="7" key="2">
    <citation type="submission" date="2020-12" db="EMBL/GenBank/DDBJ databases">
        <title>New Spironucleus salmonicida genome in near-complete chromosomes.</title>
        <authorList>
            <person name="Xu F."/>
            <person name="Kurt Z."/>
            <person name="Jimenez-Gonzalez A."/>
            <person name="Astvaldsson A."/>
            <person name="Andersson J.O."/>
            <person name="Svard S.G."/>
        </authorList>
    </citation>
    <scope>NUCLEOTIDE SEQUENCE</scope>
    <source>
        <strain evidence="7">ATCC 50377</strain>
    </source>
</reference>
<dbReference type="Proteomes" id="UP000018208">
    <property type="component" value="Unassembled WGS sequence"/>
</dbReference>
<dbReference type="PANTHER" id="PTHR47968">
    <property type="entry name" value="CENTROMERE PROTEIN E"/>
    <property type="match status" value="1"/>
</dbReference>
<dbReference type="SMART" id="SM00129">
    <property type="entry name" value="KISc"/>
    <property type="match status" value="1"/>
</dbReference>
<name>V6LPB5_9EUKA</name>
<dbReference type="EMBL" id="AUWU02000008">
    <property type="protein sequence ID" value="KAH0570366.1"/>
    <property type="molecule type" value="Genomic_DNA"/>
</dbReference>
<proteinExistence type="inferred from homology"/>
<dbReference type="GO" id="GO:0003777">
    <property type="term" value="F:microtubule motor activity"/>
    <property type="evidence" value="ECO:0007669"/>
    <property type="project" value="InterPro"/>
</dbReference>
<evidence type="ECO:0000259" key="5">
    <source>
        <dbReference type="PROSITE" id="PS50067"/>
    </source>
</evidence>
<reference evidence="6 7" key="1">
    <citation type="journal article" date="2014" name="PLoS Genet.">
        <title>The Genome of Spironucleus salmonicida Highlights a Fish Pathogen Adapted to Fluctuating Environments.</title>
        <authorList>
            <person name="Xu F."/>
            <person name="Jerlstrom-Hultqvist J."/>
            <person name="Einarsson E."/>
            <person name="Astvaldsson A."/>
            <person name="Svard S.G."/>
            <person name="Andersson J.O."/>
        </authorList>
    </citation>
    <scope>NUCLEOTIDE SEQUENCE</scope>
    <source>
        <strain evidence="7">ATCC 50377</strain>
    </source>
</reference>
<dbReference type="GO" id="GO:0007018">
    <property type="term" value="P:microtubule-based movement"/>
    <property type="evidence" value="ECO:0007669"/>
    <property type="project" value="InterPro"/>
</dbReference>
<keyword evidence="8" id="KW-1185">Reference proteome</keyword>
<accession>V6LPB5</accession>
<keyword evidence="2 3" id="KW-0505">Motor protein</keyword>
<dbReference type="PRINTS" id="PR00380">
    <property type="entry name" value="KINESINHEAVY"/>
</dbReference>
<evidence type="ECO:0000256" key="2">
    <source>
        <dbReference type="ARBA" id="ARBA00023175"/>
    </source>
</evidence>
<dbReference type="OrthoDB" id="3176171at2759"/>
<dbReference type="EMBL" id="KI546092">
    <property type="protein sequence ID" value="EST45556.1"/>
    <property type="molecule type" value="Genomic_DNA"/>
</dbReference>
<dbReference type="PROSITE" id="PS50067">
    <property type="entry name" value="KINESIN_MOTOR_2"/>
    <property type="match status" value="1"/>
</dbReference>
<dbReference type="Gene3D" id="3.40.850.10">
    <property type="entry name" value="Kinesin motor domain"/>
    <property type="match status" value="1"/>
</dbReference>
<feature type="coiled-coil region" evidence="4">
    <location>
        <begin position="326"/>
        <end position="441"/>
    </location>
</feature>
<dbReference type="InterPro" id="IPR027417">
    <property type="entry name" value="P-loop_NTPase"/>
</dbReference>
<evidence type="ECO:0000256" key="4">
    <source>
        <dbReference type="SAM" id="Coils"/>
    </source>
</evidence>
<dbReference type="InterPro" id="IPR001752">
    <property type="entry name" value="Kinesin_motor_dom"/>
</dbReference>
<evidence type="ECO:0000256" key="3">
    <source>
        <dbReference type="PROSITE-ProRule" id="PRU00283"/>
    </source>
</evidence>
<dbReference type="GO" id="GO:0008017">
    <property type="term" value="F:microtubule binding"/>
    <property type="evidence" value="ECO:0007669"/>
    <property type="project" value="InterPro"/>
</dbReference>
<dbReference type="AlphaFoldDB" id="V6LPB5"/>
<keyword evidence="3" id="KW-0547">Nucleotide-binding</keyword>
<organism evidence="6">
    <name type="scientific">Spironucleus salmonicida</name>
    <dbReference type="NCBI Taxonomy" id="348837"/>
    <lineage>
        <taxon>Eukaryota</taxon>
        <taxon>Metamonada</taxon>
        <taxon>Diplomonadida</taxon>
        <taxon>Hexamitidae</taxon>
        <taxon>Hexamitinae</taxon>
        <taxon>Spironucleus</taxon>
    </lineage>
</organism>
<evidence type="ECO:0000313" key="8">
    <source>
        <dbReference type="Proteomes" id="UP000018208"/>
    </source>
</evidence>
<evidence type="ECO:0000313" key="7">
    <source>
        <dbReference type="EMBL" id="KAH0570366.1"/>
    </source>
</evidence>
<keyword evidence="3" id="KW-0067">ATP-binding</keyword>
<dbReference type="GO" id="GO:0005524">
    <property type="term" value="F:ATP binding"/>
    <property type="evidence" value="ECO:0007669"/>
    <property type="project" value="UniProtKB-UniRule"/>
</dbReference>
<evidence type="ECO:0000313" key="6">
    <source>
        <dbReference type="EMBL" id="EST45556.1"/>
    </source>
</evidence>
<keyword evidence="1 4" id="KW-0175">Coiled coil</keyword>
<dbReference type="PANTHER" id="PTHR47968:SF75">
    <property type="entry name" value="CENTROMERE-ASSOCIATED PROTEIN E"/>
    <property type="match status" value="1"/>
</dbReference>
<dbReference type="CDD" id="cd00106">
    <property type="entry name" value="KISc"/>
    <property type="match status" value="1"/>
</dbReference>
<sequence length="626" mass="71858">MSHITVGVRVRPMIKRELEGGQNNCLQVTTTQVVARESLNSQYDDQLLFPSYNFNFDQVYGPESTQQQVCEITTPTLSAFVQGVNGCILTYGQTASGKSFTIQNNTSGILPHALDYIFQNAKATAEVKISYLQIYNEQLLDLLDESSKKLSIRESKGEIYVENLSIFSAKSTTEALELIALGNEIRKTSETAMNIQSSRSHAVFTVYLNDAEHFSKLLILDLAGSERAHSSQKDVLRETKHINSSLAVLSNVLNALLLKDKNPKQFVPYRDSKLTRLLSDSLGKNCRSVILTTISPGNQSFSETINSLRFADRAKAIKQNGQVNQIESDEKKIQRYKNEIQNLMKLIQETKAGVSMQEDESVHQNVKISKQYVLMDENDNIINLQNEQQNEQLQDLRNISLKQKDIMITLTQKLQESEDEYQETILQIDQIQDRVENYVQQIAKKKQFLESKDIMNCDKINEKFIKEHGMQKFMNQQDEIFNYNNQLLNNYFTTEISDYEESMTVEQKYEELQHIKTEFSSKILSAQKTLNNIQQHSIQQQYKLEKLSDQIISDLKLSKTDKFSAQKLVECQQERRLMLKIFNEKVLNKLTDITPNEAVCLQNYLLKVCDAIETGQLFQSLNSLFK</sequence>
<dbReference type="VEuPathDB" id="GiardiaDB:SS50377_28344"/>
<dbReference type="InterPro" id="IPR027640">
    <property type="entry name" value="Kinesin-like_fam"/>
</dbReference>
<evidence type="ECO:0000256" key="1">
    <source>
        <dbReference type="ARBA" id="ARBA00023054"/>
    </source>
</evidence>
<feature type="domain" description="Kinesin motor" evidence="5">
    <location>
        <begin position="3"/>
        <end position="317"/>
    </location>
</feature>
<comment type="similarity">
    <text evidence="3">Belongs to the TRAFAC class myosin-kinesin ATPase superfamily. Kinesin family.</text>
</comment>
<dbReference type="Pfam" id="PF00225">
    <property type="entry name" value="Kinesin"/>
    <property type="match status" value="1"/>
</dbReference>
<dbReference type="SUPFAM" id="SSF52540">
    <property type="entry name" value="P-loop containing nucleoside triphosphate hydrolases"/>
    <property type="match status" value="1"/>
</dbReference>
<dbReference type="InterPro" id="IPR036961">
    <property type="entry name" value="Kinesin_motor_dom_sf"/>
</dbReference>
<gene>
    <name evidence="6" type="ORF">SS50377_14521</name>
    <name evidence="7" type="ORF">SS50377_28344</name>
</gene>
<protein>
    <submittedName>
        <fullName evidence="6">Kinesin-16</fullName>
    </submittedName>
</protein>